<dbReference type="PROSITE" id="PS50928">
    <property type="entry name" value="ABC_TM1"/>
    <property type="match status" value="1"/>
</dbReference>
<evidence type="ECO:0000256" key="1">
    <source>
        <dbReference type="ARBA" id="ARBA00004651"/>
    </source>
</evidence>
<evidence type="ECO:0000259" key="8">
    <source>
        <dbReference type="PROSITE" id="PS50928"/>
    </source>
</evidence>
<dbReference type="AlphaFoldDB" id="A0A109K0N7"/>
<dbReference type="OrthoDB" id="9805855at2"/>
<reference evidence="9 10" key="1">
    <citation type="submission" date="2015-11" db="EMBL/GenBank/DDBJ databases">
        <title>Draft Genome Sequence of the Strain BR 10423 (Rhizobium sp.) isolated from nodules of Mimosa pudica.</title>
        <authorList>
            <person name="Barauna A.C."/>
            <person name="Zilli J.E."/>
            <person name="Simoes-Araujo J.L."/>
            <person name="Reis V.M."/>
            <person name="James E.K."/>
            <person name="Reis F.B.Jr."/>
            <person name="Rouws L.F."/>
            <person name="Passos S.R."/>
            <person name="Gois S.R."/>
        </authorList>
    </citation>
    <scope>NUCLEOTIDE SEQUENCE [LARGE SCALE GENOMIC DNA]</scope>
    <source>
        <strain evidence="9 10">BR10423</strain>
    </source>
</reference>
<feature type="transmembrane region" description="Helical" evidence="7">
    <location>
        <begin position="297"/>
        <end position="316"/>
    </location>
</feature>
<comment type="caution">
    <text evidence="9">The sequence shown here is derived from an EMBL/GenBank/DDBJ whole genome shotgun (WGS) entry which is preliminary data.</text>
</comment>
<dbReference type="Pfam" id="PF19300">
    <property type="entry name" value="BPD_transp_1_N"/>
    <property type="match status" value="1"/>
</dbReference>
<evidence type="ECO:0000256" key="2">
    <source>
        <dbReference type="ARBA" id="ARBA00022448"/>
    </source>
</evidence>
<evidence type="ECO:0000313" key="9">
    <source>
        <dbReference type="EMBL" id="KWV58500.1"/>
    </source>
</evidence>
<gene>
    <name evidence="9" type="ORF">AS026_30400</name>
</gene>
<feature type="transmembrane region" description="Helical" evidence="7">
    <location>
        <begin position="193"/>
        <end position="212"/>
    </location>
</feature>
<keyword evidence="10" id="KW-1185">Reference proteome</keyword>
<sequence>MLAYLTKSIVGAVAVVLVMSFIVFCLQSIIPADPARAIAGPNAPTEIVEAKREQLGLDDPVVVQYGRFLFRLVHADLGTSVRTRRPVADDIKQYLPATLELGLASIALGVVLAGVMAALQFLIPGSGGIRLAMVGVGSMPIFLSALLLPYFFWFRLHWLPGAGRLAYRDFAGPTGLNVIDGLLVGRPEVSVDALLHMILPALALALPIGVAVGRSLNGALHDVMSQAYIRTARGKGLSEAKVLMRHGLRNAATAPLSMLSLQVRLLFGNLLVVERVFGWPGLGLYAVQAFASADLPAVLGVAIIFGILYILVNTLLEIAQSMADPRINL</sequence>
<keyword evidence="6 7" id="KW-0472">Membrane</keyword>
<feature type="transmembrane region" description="Helical" evidence="7">
    <location>
        <begin position="9"/>
        <end position="30"/>
    </location>
</feature>
<evidence type="ECO:0000256" key="6">
    <source>
        <dbReference type="ARBA" id="ARBA00023136"/>
    </source>
</evidence>
<evidence type="ECO:0000256" key="5">
    <source>
        <dbReference type="ARBA" id="ARBA00022989"/>
    </source>
</evidence>
<comment type="similarity">
    <text evidence="7">Belongs to the binding-protein-dependent transport system permease family.</text>
</comment>
<keyword evidence="4 7" id="KW-0812">Transmembrane</keyword>
<dbReference type="RefSeq" id="WP_062368689.1">
    <property type="nucleotide sequence ID" value="NZ_LNCD01000021.1"/>
</dbReference>
<protein>
    <submittedName>
        <fullName evidence="9">Peptide ABC transporter permease</fullName>
    </submittedName>
</protein>
<evidence type="ECO:0000313" key="10">
    <source>
        <dbReference type="Proteomes" id="UP000068164"/>
    </source>
</evidence>
<feature type="domain" description="ABC transmembrane type-1" evidence="8">
    <location>
        <begin position="95"/>
        <end position="316"/>
    </location>
</feature>
<feature type="transmembrane region" description="Helical" evidence="7">
    <location>
        <begin position="101"/>
        <end position="119"/>
    </location>
</feature>
<dbReference type="EMBL" id="LNCD01000021">
    <property type="protein sequence ID" value="KWV58500.1"/>
    <property type="molecule type" value="Genomic_DNA"/>
</dbReference>
<accession>A0A109K0N7</accession>
<dbReference type="GO" id="GO:0005886">
    <property type="term" value="C:plasma membrane"/>
    <property type="evidence" value="ECO:0007669"/>
    <property type="project" value="UniProtKB-SubCell"/>
</dbReference>
<dbReference type="Gene3D" id="1.10.3720.10">
    <property type="entry name" value="MetI-like"/>
    <property type="match status" value="1"/>
</dbReference>
<proteinExistence type="inferred from homology"/>
<organism evidence="9 10">
    <name type="scientific">Rhizobium altiplani</name>
    <dbReference type="NCBI Taxonomy" id="1864509"/>
    <lineage>
        <taxon>Bacteria</taxon>
        <taxon>Pseudomonadati</taxon>
        <taxon>Pseudomonadota</taxon>
        <taxon>Alphaproteobacteria</taxon>
        <taxon>Hyphomicrobiales</taxon>
        <taxon>Rhizobiaceae</taxon>
        <taxon>Rhizobium/Agrobacterium group</taxon>
        <taxon>Rhizobium</taxon>
    </lineage>
</organism>
<evidence type="ECO:0000256" key="3">
    <source>
        <dbReference type="ARBA" id="ARBA00022475"/>
    </source>
</evidence>
<evidence type="ECO:0000256" key="4">
    <source>
        <dbReference type="ARBA" id="ARBA00022692"/>
    </source>
</evidence>
<evidence type="ECO:0000256" key="7">
    <source>
        <dbReference type="RuleBase" id="RU363032"/>
    </source>
</evidence>
<feature type="transmembrane region" description="Helical" evidence="7">
    <location>
        <begin position="266"/>
        <end position="291"/>
    </location>
</feature>
<keyword evidence="3" id="KW-1003">Cell membrane</keyword>
<keyword evidence="2 7" id="KW-0813">Transport</keyword>
<dbReference type="InterPro" id="IPR000515">
    <property type="entry name" value="MetI-like"/>
</dbReference>
<name>A0A109K0N7_9HYPH</name>
<dbReference type="InterPro" id="IPR045621">
    <property type="entry name" value="BPD_transp_1_N"/>
</dbReference>
<keyword evidence="5 7" id="KW-1133">Transmembrane helix</keyword>
<comment type="subcellular location">
    <subcellularLocation>
        <location evidence="1 7">Cell membrane</location>
        <topology evidence="1 7">Multi-pass membrane protein</topology>
    </subcellularLocation>
</comment>
<feature type="transmembrane region" description="Helical" evidence="7">
    <location>
        <begin position="131"/>
        <end position="153"/>
    </location>
</feature>
<dbReference type="Proteomes" id="UP000068164">
    <property type="component" value="Unassembled WGS sequence"/>
</dbReference>
<dbReference type="PANTHER" id="PTHR43163:SF6">
    <property type="entry name" value="DIPEPTIDE TRANSPORT SYSTEM PERMEASE PROTEIN DPPB-RELATED"/>
    <property type="match status" value="1"/>
</dbReference>
<dbReference type="Pfam" id="PF00528">
    <property type="entry name" value="BPD_transp_1"/>
    <property type="match status" value="1"/>
</dbReference>
<dbReference type="PANTHER" id="PTHR43163">
    <property type="entry name" value="DIPEPTIDE TRANSPORT SYSTEM PERMEASE PROTEIN DPPB-RELATED"/>
    <property type="match status" value="1"/>
</dbReference>
<dbReference type="GO" id="GO:0071916">
    <property type="term" value="F:dipeptide transmembrane transporter activity"/>
    <property type="evidence" value="ECO:0007669"/>
    <property type="project" value="TreeGrafter"/>
</dbReference>
<dbReference type="SUPFAM" id="SSF161098">
    <property type="entry name" value="MetI-like"/>
    <property type="match status" value="1"/>
</dbReference>
<dbReference type="InterPro" id="IPR035906">
    <property type="entry name" value="MetI-like_sf"/>
</dbReference>